<dbReference type="AlphaFoldDB" id="A0A6N6MI81"/>
<comment type="caution">
    <text evidence="1">The sequence shown here is derived from an EMBL/GenBank/DDBJ whole genome shotgun (WGS) entry which is preliminary data.</text>
</comment>
<dbReference type="RefSeq" id="WP_150965714.1">
    <property type="nucleotide sequence ID" value="NZ_VZZJ01000024.1"/>
</dbReference>
<reference evidence="1 2" key="1">
    <citation type="submission" date="2019-09" db="EMBL/GenBank/DDBJ databases">
        <title>YIM 132548 draft genome.</title>
        <authorList>
            <person name="Jiang L."/>
        </authorList>
    </citation>
    <scope>NUCLEOTIDE SEQUENCE [LARGE SCALE GENOMIC DNA]</scope>
    <source>
        <strain evidence="1 2">YIM 132548</strain>
    </source>
</reference>
<accession>A0A6N6MI81</accession>
<dbReference type="EMBL" id="VZZJ01000024">
    <property type="protein sequence ID" value="KAB1070736.1"/>
    <property type="molecule type" value="Genomic_DNA"/>
</dbReference>
<dbReference type="Proteomes" id="UP000441523">
    <property type="component" value="Unassembled WGS sequence"/>
</dbReference>
<sequence>MGAFVGFYWTFPVRWAGFLNLPDDAARAAEASRTIAYQRAVVRKQVDWENGALIGEVVAMEVSPDRGTSAIEGDVARAGRLCREAKATLLHVDFHQNGGWRPHPILSEALSALSRIAVPVLGLPADEIMLDRRRFDPAEHFSMWRVQEAEERERRRRDVPVALAVALSEVPNERGRWKAVASLLNERKVPTLGGGAHWTAENVRKATKAAERVADT</sequence>
<organism evidence="1 2">
    <name type="scientific">Methylobacterium planeticum</name>
    <dbReference type="NCBI Taxonomy" id="2615211"/>
    <lineage>
        <taxon>Bacteria</taxon>
        <taxon>Pseudomonadati</taxon>
        <taxon>Pseudomonadota</taxon>
        <taxon>Alphaproteobacteria</taxon>
        <taxon>Hyphomicrobiales</taxon>
        <taxon>Methylobacteriaceae</taxon>
        <taxon>Methylobacterium</taxon>
    </lineage>
</organism>
<name>A0A6N6MI81_9HYPH</name>
<gene>
    <name evidence="1" type="ORF">F6X51_21410</name>
</gene>
<proteinExistence type="predicted"/>
<evidence type="ECO:0000313" key="1">
    <source>
        <dbReference type="EMBL" id="KAB1070736.1"/>
    </source>
</evidence>
<protein>
    <submittedName>
        <fullName evidence="1">Uncharacterized protein</fullName>
    </submittedName>
</protein>
<keyword evidence="2" id="KW-1185">Reference proteome</keyword>
<evidence type="ECO:0000313" key="2">
    <source>
        <dbReference type="Proteomes" id="UP000441523"/>
    </source>
</evidence>